<sequence>MTLFTKRPRPAARTNFGKNLTALLASGQGVAMAVVLQEILGPPKAKKNANAKEQAE</sequence>
<dbReference type="KEGG" id="ftj:FTUN_2999"/>
<dbReference type="Proteomes" id="UP000503447">
    <property type="component" value="Chromosome"/>
</dbReference>
<dbReference type="AlphaFoldDB" id="A0A6M5YPU2"/>
<organism evidence="1 2">
    <name type="scientific">Frigoriglobus tundricola</name>
    <dbReference type="NCBI Taxonomy" id="2774151"/>
    <lineage>
        <taxon>Bacteria</taxon>
        <taxon>Pseudomonadati</taxon>
        <taxon>Planctomycetota</taxon>
        <taxon>Planctomycetia</taxon>
        <taxon>Gemmatales</taxon>
        <taxon>Gemmataceae</taxon>
        <taxon>Frigoriglobus</taxon>
    </lineage>
</organism>
<name>A0A6M5YPU2_9BACT</name>
<evidence type="ECO:0000313" key="1">
    <source>
        <dbReference type="EMBL" id="QJW95450.1"/>
    </source>
</evidence>
<dbReference type="RefSeq" id="WP_171471231.1">
    <property type="nucleotide sequence ID" value="NZ_CP053452.2"/>
</dbReference>
<dbReference type="EMBL" id="CP053452">
    <property type="protein sequence ID" value="QJW95450.1"/>
    <property type="molecule type" value="Genomic_DNA"/>
</dbReference>
<protein>
    <submittedName>
        <fullName evidence="1">Uncharacterized protein</fullName>
    </submittedName>
</protein>
<reference evidence="2" key="1">
    <citation type="submission" date="2020-05" db="EMBL/GenBank/DDBJ databases">
        <title>Frigoriglobus tundricola gen. nov., sp. nov., a psychrotolerant cellulolytic planctomycete of the family Gemmataceae with two divergent copies of 16S rRNA gene.</title>
        <authorList>
            <person name="Kulichevskaya I.S."/>
            <person name="Ivanova A.A."/>
            <person name="Naumoff D.G."/>
            <person name="Beletsky A.V."/>
            <person name="Rijpstra W.I.C."/>
            <person name="Sinninghe Damste J.S."/>
            <person name="Mardanov A.V."/>
            <person name="Ravin N.V."/>
            <person name="Dedysh S.N."/>
        </authorList>
    </citation>
    <scope>NUCLEOTIDE SEQUENCE [LARGE SCALE GENOMIC DNA]</scope>
    <source>
        <strain evidence="2">PL17</strain>
    </source>
</reference>
<gene>
    <name evidence="1" type="ORF">FTUN_2999</name>
</gene>
<proteinExistence type="predicted"/>
<evidence type="ECO:0000313" key="2">
    <source>
        <dbReference type="Proteomes" id="UP000503447"/>
    </source>
</evidence>
<accession>A0A6M5YPU2</accession>
<keyword evidence="2" id="KW-1185">Reference proteome</keyword>